<keyword evidence="1" id="KW-0732">Signal</keyword>
<dbReference type="AlphaFoldDB" id="A0A286T7L2"/>
<evidence type="ECO:0000313" key="2">
    <source>
        <dbReference type="EMBL" id="BBA45616.1"/>
    </source>
</evidence>
<name>A0A286T7L2_9BURK</name>
<protein>
    <submittedName>
        <fullName evidence="2">Uncharacterized protein</fullName>
    </submittedName>
</protein>
<accession>A0A286T7L2</accession>
<reference evidence="2" key="1">
    <citation type="journal article" date="2016" name="Biosci. Biotechnol. Biochem.">
        <title>Bioconversion of AHX to AOH by resting cells of Burkholderia contaminans CH-1.</title>
        <authorList>
            <person name="Choi J.H."/>
            <person name="Kikuchi A."/>
            <person name="Pumkaeo P."/>
            <person name="Hirai H."/>
            <person name="Tokuyama S."/>
            <person name="Kawagishi H."/>
        </authorList>
    </citation>
    <scope>NUCLEOTIDE SEQUENCE</scope>
    <source>
        <strain evidence="2">CH-1</strain>
        <plasmid evidence="2">pBC453</plasmid>
    </source>
</reference>
<reference evidence="2" key="2">
    <citation type="journal article" date="2017" name="Genome Announc.">
        <title>High-Quality Draft Genome Sequence of Burkholderia contaminans CH-1, a Gram-Negative Bacterium That Metabolizes 2-Azahypoxanthine, a Plant Growth-Regulating Compound.</title>
        <authorList>
            <person name="Choi J.-H."/>
            <person name="Sugiura H."/>
            <person name="Moriuchi R."/>
            <person name="Kawagishi H."/>
            <person name="Dohra H."/>
        </authorList>
    </citation>
    <scope>NUCLEOTIDE SEQUENCE</scope>
    <source>
        <strain evidence="2">CH-1</strain>
        <plasmid evidence="2">pBC453</plasmid>
    </source>
</reference>
<feature type="chain" id="PRO_5013148997" evidence="1">
    <location>
        <begin position="24"/>
        <end position="152"/>
    </location>
</feature>
<feature type="signal peptide" evidence="1">
    <location>
        <begin position="1"/>
        <end position="23"/>
    </location>
</feature>
<organism evidence="2">
    <name type="scientific">Burkholderia contaminans</name>
    <dbReference type="NCBI Taxonomy" id="488447"/>
    <lineage>
        <taxon>Bacteria</taxon>
        <taxon>Pseudomonadati</taxon>
        <taxon>Pseudomonadota</taxon>
        <taxon>Betaproteobacteria</taxon>
        <taxon>Burkholderiales</taxon>
        <taxon>Burkholderiaceae</taxon>
        <taxon>Burkholderia</taxon>
        <taxon>Burkholderia cepacia complex</taxon>
    </lineage>
</organism>
<dbReference type="EMBL" id="AP018360">
    <property type="protein sequence ID" value="BBA45616.1"/>
    <property type="molecule type" value="Genomic_DNA"/>
</dbReference>
<keyword evidence="2" id="KW-0614">Plasmid</keyword>
<gene>
    <name evidence="2" type="ORF">BCCH1_81270</name>
</gene>
<geneLocation type="plasmid" evidence="2">
    <name>pBC453</name>
</geneLocation>
<dbReference type="RefSeq" id="WP_175223404.1">
    <property type="nucleotide sequence ID" value="NZ_AP018360.1"/>
</dbReference>
<sequence length="152" mass="15688">MKPTAMNSLVALVVLSALNGAHAASYVVDVQFPGDASAKPATLNLEDHGKPQTAKGPGGLFVAVAAQQALESKLLESRVNVIDNVGTDRAVGTGVTTQYLALNRPLTLQSPAGAGVVLTLKQIRELPSEKATCATSLRNAWSSGESFSRSGC</sequence>
<proteinExistence type="predicted"/>
<evidence type="ECO:0000256" key="1">
    <source>
        <dbReference type="SAM" id="SignalP"/>
    </source>
</evidence>